<dbReference type="EMBL" id="FNHP01000014">
    <property type="protein sequence ID" value="SDM74273.1"/>
    <property type="molecule type" value="Genomic_DNA"/>
</dbReference>
<gene>
    <name evidence="2" type="ORF">SAMN05428957_11426</name>
</gene>
<dbReference type="Pfam" id="PF07769">
    <property type="entry name" value="PsiF_repeat"/>
    <property type="match status" value="2"/>
</dbReference>
<dbReference type="InterPro" id="IPR011690">
    <property type="entry name" value="P_starv_induced_PsiF"/>
</dbReference>
<sequence>MLKKLLACLAVVSLAAPLLATAADAPADTAKKAPTAQQARMASCNAEAKDKTLKGDERKAFMKQCLSAHKQEKQQDKMKTCNADAKAKSLKGDERKAFMKECLSAHQPAA</sequence>
<dbReference type="Proteomes" id="UP000198552">
    <property type="component" value="Unassembled WGS sequence"/>
</dbReference>
<organism evidence="2 3">
    <name type="scientific">Oryzisolibacter propanilivorax</name>
    <dbReference type="NCBI Taxonomy" id="1527607"/>
    <lineage>
        <taxon>Bacteria</taxon>
        <taxon>Pseudomonadati</taxon>
        <taxon>Pseudomonadota</taxon>
        <taxon>Betaproteobacteria</taxon>
        <taxon>Burkholderiales</taxon>
        <taxon>Comamonadaceae</taxon>
        <taxon>Oryzisolibacter</taxon>
    </lineage>
</organism>
<reference evidence="3" key="1">
    <citation type="submission" date="2016-10" db="EMBL/GenBank/DDBJ databases">
        <authorList>
            <person name="Varghese N."/>
            <person name="Submissions S."/>
        </authorList>
    </citation>
    <scope>NUCLEOTIDE SEQUENCE [LARGE SCALE GENOMIC DNA]</scope>
    <source>
        <strain evidence="3">EPL6</strain>
    </source>
</reference>
<evidence type="ECO:0000256" key="1">
    <source>
        <dbReference type="SAM" id="SignalP"/>
    </source>
</evidence>
<dbReference type="AlphaFoldDB" id="A0A1G9VQA9"/>
<protein>
    <submittedName>
        <fullName evidence="2">PsiF repeat-containing protein</fullName>
    </submittedName>
</protein>
<keyword evidence="3" id="KW-1185">Reference proteome</keyword>
<evidence type="ECO:0000313" key="2">
    <source>
        <dbReference type="EMBL" id="SDM74273.1"/>
    </source>
</evidence>
<accession>A0A1G9VQA9</accession>
<keyword evidence="1" id="KW-0732">Signal</keyword>
<evidence type="ECO:0000313" key="3">
    <source>
        <dbReference type="Proteomes" id="UP000198552"/>
    </source>
</evidence>
<proteinExistence type="predicted"/>
<feature type="chain" id="PRO_5011507101" evidence="1">
    <location>
        <begin position="23"/>
        <end position="110"/>
    </location>
</feature>
<dbReference type="OrthoDB" id="8001925at2"/>
<feature type="signal peptide" evidence="1">
    <location>
        <begin position="1"/>
        <end position="22"/>
    </location>
</feature>
<dbReference type="STRING" id="1527607.SAMN05428957_11426"/>
<name>A0A1G9VQA9_9BURK</name>